<feature type="compositionally biased region" description="Polar residues" evidence="1">
    <location>
        <begin position="1"/>
        <end position="14"/>
    </location>
</feature>
<feature type="compositionally biased region" description="Low complexity" evidence="1">
    <location>
        <begin position="39"/>
        <end position="51"/>
    </location>
</feature>
<proteinExistence type="predicted"/>
<protein>
    <submittedName>
        <fullName evidence="2">Uncharacterized protein</fullName>
    </submittedName>
</protein>
<reference evidence="2" key="1">
    <citation type="submission" date="2021-02" db="EMBL/GenBank/DDBJ databases">
        <authorList>
            <person name="Nowell W R."/>
        </authorList>
    </citation>
    <scope>NUCLEOTIDE SEQUENCE</scope>
</reference>
<evidence type="ECO:0000313" key="3">
    <source>
        <dbReference type="Proteomes" id="UP000663889"/>
    </source>
</evidence>
<comment type="caution">
    <text evidence="2">The sequence shown here is derived from an EMBL/GenBank/DDBJ whole genome shotgun (WGS) entry which is preliminary data.</text>
</comment>
<accession>A0A814Y1Y3</accession>
<feature type="compositionally biased region" description="Polar residues" evidence="1">
    <location>
        <begin position="29"/>
        <end position="38"/>
    </location>
</feature>
<evidence type="ECO:0000256" key="1">
    <source>
        <dbReference type="SAM" id="MobiDB-lite"/>
    </source>
</evidence>
<gene>
    <name evidence="2" type="ORF">SEV965_LOCUS22322</name>
</gene>
<sequence>MIPQSAQHKNNYQDTVVKKSIKRKRNDTPTKTASTTIDKSLSQLSISQPSSKKQKMVNNEIEPITTNGTSEKQRSKSKKETKHKNDSSYIPNYLKVSNRIFKKMLISSLEDAKEIVKRLNSKDKINYIRQYAYLIHRLFYVQLQESQWKYYYDIGIQGNIWSGRV</sequence>
<organism evidence="2 3">
    <name type="scientific">Rotaria sordida</name>
    <dbReference type="NCBI Taxonomy" id="392033"/>
    <lineage>
        <taxon>Eukaryota</taxon>
        <taxon>Metazoa</taxon>
        <taxon>Spiralia</taxon>
        <taxon>Gnathifera</taxon>
        <taxon>Rotifera</taxon>
        <taxon>Eurotatoria</taxon>
        <taxon>Bdelloidea</taxon>
        <taxon>Philodinida</taxon>
        <taxon>Philodinidae</taxon>
        <taxon>Rotaria</taxon>
    </lineage>
</organism>
<dbReference type="EMBL" id="CAJNOU010001570">
    <property type="protein sequence ID" value="CAF1223675.1"/>
    <property type="molecule type" value="Genomic_DNA"/>
</dbReference>
<feature type="region of interest" description="Disordered" evidence="1">
    <location>
        <begin position="1"/>
        <end position="86"/>
    </location>
</feature>
<name>A0A814Y1Y3_9BILA</name>
<dbReference type="AlphaFoldDB" id="A0A814Y1Y3"/>
<evidence type="ECO:0000313" key="2">
    <source>
        <dbReference type="EMBL" id="CAF1223675.1"/>
    </source>
</evidence>
<dbReference type="Proteomes" id="UP000663889">
    <property type="component" value="Unassembled WGS sequence"/>
</dbReference>